<dbReference type="STRING" id="583355.Caka_0101"/>
<proteinExistence type="predicted"/>
<accession>D5EL28</accession>
<dbReference type="AlphaFoldDB" id="D5EL28"/>
<feature type="domain" description="DUF2062" evidence="2">
    <location>
        <begin position="15"/>
        <end position="134"/>
    </location>
</feature>
<dbReference type="Proteomes" id="UP000000925">
    <property type="component" value="Chromosome"/>
</dbReference>
<sequence>MFGKAKTVIQGQLVQGLSRRDCSRAIASSLTIGVFPIIGFSTPINTCVGIVFKLNQPVVQAFNWIIGPVKIALIFPFLRLGEYLYAAESFSLSLTEFSARFFSDISGTTAEFAWTFVHAITGWLVCAPVLYLLLCRLANASLSHSTVATDQAVGLGNAER</sequence>
<evidence type="ECO:0000256" key="1">
    <source>
        <dbReference type="SAM" id="Phobius"/>
    </source>
</evidence>
<evidence type="ECO:0000313" key="4">
    <source>
        <dbReference type="Proteomes" id="UP000000925"/>
    </source>
</evidence>
<dbReference type="PANTHER" id="PTHR35102:SF1">
    <property type="entry name" value="E3 UBIQUITIN-PROTEIN LIGASE"/>
    <property type="match status" value="1"/>
</dbReference>
<feature type="transmembrane region" description="Helical" evidence="1">
    <location>
        <begin position="26"/>
        <end position="52"/>
    </location>
</feature>
<dbReference type="EMBL" id="CP001998">
    <property type="protein sequence ID" value="ADE53130.1"/>
    <property type="molecule type" value="Genomic_DNA"/>
</dbReference>
<evidence type="ECO:0000313" key="3">
    <source>
        <dbReference type="EMBL" id="ADE53130.1"/>
    </source>
</evidence>
<keyword evidence="1" id="KW-0472">Membrane</keyword>
<organism evidence="3 4">
    <name type="scientific">Coraliomargarita akajimensis (strain DSM 45221 / IAM 15411 / JCM 23193 / KCTC 12865 / 04OKA010-24)</name>
    <dbReference type="NCBI Taxonomy" id="583355"/>
    <lineage>
        <taxon>Bacteria</taxon>
        <taxon>Pseudomonadati</taxon>
        <taxon>Verrucomicrobiota</taxon>
        <taxon>Opitutia</taxon>
        <taxon>Puniceicoccales</taxon>
        <taxon>Coraliomargaritaceae</taxon>
        <taxon>Coraliomargarita</taxon>
    </lineage>
</organism>
<gene>
    <name evidence="3" type="ordered locus">Caka_0101</name>
</gene>
<evidence type="ECO:0000259" key="2">
    <source>
        <dbReference type="Pfam" id="PF09835"/>
    </source>
</evidence>
<dbReference type="KEGG" id="caa:Caka_0101"/>
<name>D5EL28_CORAD</name>
<keyword evidence="4" id="KW-1185">Reference proteome</keyword>
<dbReference type="InterPro" id="IPR018639">
    <property type="entry name" value="DUF2062"/>
</dbReference>
<dbReference type="eggNOG" id="COG3216">
    <property type="taxonomic scope" value="Bacteria"/>
</dbReference>
<keyword evidence="1" id="KW-1133">Transmembrane helix</keyword>
<dbReference type="PANTHER" id="PTHR35102">
    <property type="entry name" value="E3 UBIQUITIN-PROTEIN LIGASE"/>
    <property type="match status" value="1"/>
</dbReference>
<dbReference type="Pfam" id="PF09835">
    <property type="entry name" value="DUF2062"/>
    <property type="match status" value="1"/>
</dbReference>
<protein>
    <recommendedName>
        <fullName evidence="2">DUF2062 domain-containing protein</fullName>
    </recommendedName>
</protein>
<feature type="transmembrane region" description="Helical" evidence="1">
    <location>
        <begin position="112"/>
        <end position="134"/>
    </location>
</feature>
<reference evidence="3 4" key="1">
    <citation type="journal article" date="2010" name="Stand. Genomic Sci.">
        <title>Complete genome sequence of Coraliomargarita akajimensis type strain (04OKA010-24).</title>
        <authorList>
            <person name="Mavromatis K."/>
            <person name="Abt B."/>
            <person name="Brambilla E."/>
            <person name="Lapidus A."/>
            <person name="Copeland A."/>
            <person name="Deshpande S."/>
            <person name="Nolan M."/>
            <person name="Lucas S."/>
            <person name="Tice H."/>
            <person name="Cheng J.F."/>
            <person name="Han C."/>
            <person name="Detter J.C."/>
            <person name="Woyke T."/>
            <person name="Goodwin L."/>
            <person name="Pitluck S."/>
            <person name="Held B."/>
            <person name="Brettin T."/>
            <person name="Tapia R."/>
            <person name="Ivanova N."/>
            <person name="Mikhailova N."/>
            <person name="Pati A."/>
            <person name="Liolios K."/>
            <person name="Chen A."/>
            <person name="Palaniappan K."/>
            <person name="Land M."/>
            <person name="Hauser L."/>
            <person name="Chang Y.J."/>
            <person name="Jeffries C.D."/>
            <person name="Rohde M."/>
            <person name="Goker M."/>
            <person name="Bristow J."/>
            <person name="Eisen J.A."/>
            <person name="Markowitz V."/>
            <person name="Hugenholtz P."/>
            <person name="Klenk H.P."/>
            <person name="Kyrpides N.C."/>
        </authorList>
    </citation>
    <scope>NUCLEOTIDE SEQUENCE [LARGE SCALE GENOMIC DNA]</scope>
    <source>
        <strain evidence="4">DSM 45221 / IAM 15411 / JCM 23193 / KCTC 12865</strain>
    </source>
</reference>
<dbReference type="HOGENOM" id="CLU_1649266_0_0_0"/>
<keyword evidence="1" id="KW-0812">Transmembrane</keyword>